<dbReference type="WBParaSite" id="jg10567">
    <property type="protein sequence ID" value="jg10567"/>
    <property type="gene ID" value="jg10567"/>
</dbReference>
<proteinExistence type="predicted"/>
<organism evidence="1 2">
    <name type="scientific">Ditylenchus dipsaci</name>
    <dbReference type="NCBI Taxonomy" id="166011"/>
    <lineage>
        <taxon>Eukaryota</taxon>
        <taxon>Metazoa</taxon>
        <taxon>Ecdysozoa</taxon>
        <taxon>Nematoda</taxon>
        <taxon>Chromadorea</taxon>
        <taxon>Rhabditida</taxon>
        <taxon>Tylenchina</taxon>
        <taxon>Tylenchomorpha</taxon>
        <taxon>Sphaerularioidea</taxon>
        <taxon>Anguinidae</taxon>
        <taxon>Anguininae</taxon>
        <taxon>Ditylenchus</taxon>
    </lineage>
</organism>
<reference evidence="2" key="1">
    <citation type="submission" date="2022-11" db="UniProtKB">
        <authorList>
            <consortium name="WormBaseParasite"/>
        </authorList>
    </citation>
    <scope>IDENTIFICATION</scope>
</reference>
<evidence type="ECO:0000313" key="1">
    <source>
        <dbReference type="Proteomes" id="UP000887574"/>
    </source>
</evidence>
<dbReference type="Proteomes" id="UP000887574">
    <property type="component" value="Unplaced"/>
</dbReference>
<keyword evidence="1" id="KW-1185">Reference proteome</keyword>
<dbReference type="AlphaFoldDB" id="A0A915CM48"/>
<accession>A0A915CM48</accession>
<name>A0A915CM48_9BILA</name>
<sequence length="199" mass="21729">MEAAPGNAVFNYSLDSIALRMPFQIVPGLDAKILKQQHDFVAECQGSSDNAPEHEDTAATILKTEDEGEEKKLLMAASAEVSAGSSTMGAVHVTYEQYQQLSAMTPCLGSVSGFQNSTYPSSHTQFYNASANYQPPTTNNLGSTHQQQQYYTINPAFGVAHEFNYFHHPATTKPTSQRPPIPCCLQISQPIFGKMTLHP</sequence>
<protein>
    <submittedName>
        <fullName evidence="2">Uncharacterized protein</fullName>
    </submittedName>
</protein>
<evidence type="ECO:0000313" key="2">
    <source>
        <dbReference type="WBParaSite" id="jg10567"/>
    </source>
</evidence>